<dbReference type="GO" id="GO:0003984">
    <property type="term" value="F:acetolactate synthase activity"/>
    <property type="evidence" value="ECO:0007669"/>
    <property type="project" value="UniProtKB-UniRule"/>
</dbReference>
<dbReference type="Pfam" id="PF10369">
    <property type="entry name" value="ALS_ss_C"/>
    <property type="match status" value="1"/>
</dbReference>
<name>A0A9D5LYT3_9FIRM</name>
<dbReference type="InterPro" id="IPR054480">
    <property type="entry name" value="AHAS_small-like_ACT"/>
</dbReference>
<sequence length="157" mass="17395">MTNTHVLSVLVENHAGVLSRVSGLFSRRMYNIDSLSVGVTENPDVSRMTIVTQADEDTLNQIKNQLAKLVNVLEITELYKDSAVLREHVLVKVSAKDRGGVMQICDIFRANIVDISSEYMTAELTGAPNKINAFIDLMEQYEVRGLVRTGLTGLKRG</sequence>
<evidence type="ECO:0000256" key="1">
    <source>
        <dbReference type="ARBA" id="ARBA00004974"/>
    </source>
</evidence>
<dbReference type="InterPro" id="IPR004789">
    <property type="entry name" value="Acetalactate_synth_ssu"/>
</dbReference>
<evidence type="ECO:0000256" key="4">
    <source>
        <dbReference type="ARBA" id="ARBA00011744"/>
    </source>
</evidence>
<dbReference type="RefSeq" id="WP_226391583.1">
    <property type="nucleotide sequence ID" value="NZ_JADCKB010000001.1"/>
</dbReference>
<feature type="domain" description="ACT" evidence="9">
    <location>
        <begin position="6"/>
        <end position="80"/>
    </location>
</feature>
<keyword evidence="11" id="KW-1185">Reference proteome</keyword>
<proteinExistence type="inferred from homology"/>
<comment type="similarity">
    <text evidence="3 8">Belongs to the acetolactate synthase small subunit family.</text>
</comment>
<dbReference type="EMBL" id="JADCKB010000001">
    <property type="protein sequence ID" value="MBE5039030.1"/>
    <property type="molecule type" value="Genomic_DNA"/>
</dbReference>
<dbReference type="GO" id="GO:0005829">
    <property type="term" value="C:cytosol"/>
    <property type="evidence" value="ECO:0007669"/>
    <property type="project" value="TreeGrafter"/>
</dbReference>
<keyword evidence="6 8" id="KW-0100">Branched-chain amino acid biosynthesis</keyword>
<protein>
    <recommendedName>
        <fullName evidence="8">Acetolactate synthase small subunit</fullName>
        <shortName evidence="8">AHAS</shortName>
        <shortName evidence="8">ALS</shortName>
        <ecNumber evidence="8">2.2.1.6</ecNumber>
    </recommendedName>
    <alternativeName>
        <fullName evidence="8">Acetohydroxy-acid synthase small subunit</fullName>
    </alternativeName>
</protein>
<evidence type="ECO:0000313" key="11">
    <source>
        <dbReference type="Proteomes" id="UP000806542"/>
    </source>
</evidence>
<dbReference type="GO" id="GO:0009099">
    <property type="term" value="P:L-valine biosynthetic process"/>
    <property type="evidence" value="ECO:0007669"/>
    <property type="project" value="UniProtKB-UniRule"/>
</dbReference>
<evidence type="ECO:0000256" key="8">
    <source>
        <dbReference type="RuleBase" id="RU368092"/>
    </source>
</evidence>
<dbReference type="InterPro" id="IPR045865">
    <property type="entry name" value="ACT-like_dom_sf"/>
</dbReference>
<dbReference type="PANTHER" id="PTHR30239">
    <property type="entry name" value="ACETOLACTATE SYNTHASE SMALL SUBUNIT"/>
    <property type="match status" value="1"/>
</dbReference>
<evidence type="ECO:0000313" key="10">
    <source>
        <dbReference type="EMBL" id="MBE5039030.1"/>
    </source>
</evidence>
<dbReference type="Proteomes" id="UP000806542">
    <property type="component" value="Unassembled WGS sequence"/>
</dbReference>
<comment type="pathway">
    <text evidence="2 8">Amino-acid biosynthesis; L-valine biosynthesis; L-valine from pyruvate: step 1/4.</text>
</comment>
<dbReference type="NCBIfam" id="TIGR00119">
    <property type="entry name" value="acolac_sm"/>
    <property type="match status" value="1"/>
</dbReference>
<organism evidence="10 11">
    <name type="scientific">Ructibacterium gallinarum</name>
    <dbReference type="NCBI Taxonomy" id="2779355"/>
    <lineage>
        <taxon>Bacteria</taxon>
        <taxon>Bacillati</taxon>
        <taxon>Bacillota</taxon>
        <taxon>Clostridia</taxon>
        <taxon>Eubacteriales</taxon>
        <taxon>Oscillospiraceae</taxon>
        <taxon>Ructibacterium</taxon>
    </lineage>
</organism>
<dbReference type="EC" id="2.2.1.6" evidence="8"/>
<dbReference type="Gene3D" id="3.30.70.1150">
    <property type="entry name" value="ACT-like. Chain A, domain 2"/>
    <property type="match status" value="1"/>
</dbReference>
<keyword evidence="8 10" id="KW-0808">Transferase</keyword>
<dbReference type="InterPro" id="IPR027271">
    <property type="entry name" value="Acetolactate_synth/TF_NikR_C"/>
</dbReference>
<comment type="subunit">
    <text evidence="4 8">Dimer of large and small chains.</text>
</comment>
<dbReference type="GO" id="GO:0009097">
    <property type="term" value="P:isoleucine biosynthetic process"/>
    <property type="evidence" value="ECO:0007669"/>
    <property type="project" value="UniProtKB-UniRule"/>
</dbReference>
<comment type="function">
    <text evidence="8">Catalyzes the conversion of 2 pyruvate molecules into acetolactate in the first common step of the biosynthetic pathway of the branched-amino acids such as leucine, isoleucine, and valine.</text>
</comment>
<dbReference type="GO" id="GO:1990610">
    <property type="term" value="F:acetolactate synthase regulator activity"/>
    <property type="evidence" value="ECO:0007669"/>
    <property type="project" value="UniProtKB-UniRule"/>
</dbReference>
<comment type="catalytic activity">
    <reaction evidence="7 8">
        <text>2 pyruvate + H(+) = (2S)-2-acetolactate + CO2</text>
        <dbReference type="Rhea" id="RHEA:25249"/>
        <dbReference type="ChEBI" id="CHEBI:15361"/>
        <dbReference type="ChEBI" id="CHEBI:15378"/>
        <dbReference type="ChEBI" id="CHEBI:16526"/>
        <dbReference type="ChEBI" id="CHEBI:58476"/>
        <dbReference type="EC" id="2.2.1.6"/>
    </reaction>
</comment>
<dbReference type="FunFam" id="3.30.70.260:FF:000001">
    <property type="entry name" value="Acetolactate synthase, small subunit"/>
    <property type="match status" value="1"/>
</dbReference>
<evidence type="ECO:0000256" key="2">
    <source>
        <dbReference type="ARBA" id="ARBA00005025"/>
    </source>
</evidence>
<comment type="pathway">
    <text evidence="1 8">Amino-acid biosynthesis; L-isoleucine biosynthesis; L-isoleucine from 2-oxobutanoate: step 1/4.</text>
</comment>
<evidence type="ECO:0000256" key="3">
    <source>
        <dbReference type="ARBA" id="ARBA00006341"/>
    </source>
</evidence>
<dbReference type="NCBIfam" id="NF008864">
    <property type="entry name" value="PRK11895.1"/>
    <property type="match status" value="1"/>
</dbReference>
<dbReference type="PROSITE" id="PS51671">
    <property type="entry name" value="ACT"/>
    <property type="match status" value="1"/>
</dbReference>
<reference evidence="10" key="1">
    <citation type="submission" date="2020-10" db="EMBL/GenBank/DDBJ databases">
        <title>ChiBAC.</title>
        <authorList>
            <person name="Zenner C."/>
            <person name="Hitch T.C.A."/>
            <person name="Clavel T."/>
        </authorList>
    </citation>
    <scope>NUCLEOTIDE SEQUENCE</scope>
    <source>
        <strain evidence="10">DSM 107454</strain>
    </source>
</reference>
<keyword evidence="5 8" id="KW-0028">Amino-acid biosynthesis</keyword>
<comment type="caution">
    <text evidence="10">The sequence shown here is derived from an EMBL/GenBank/DDBJ whole genome shotgun (WGS) entry which is preliminary data.</text>
</comment>
<evidence type="ECO:0000256" key="6">
    <source>
        <dbReference type="ARBA" id="ARBA00023304"/>
    </source>
</evidence>
<dbReference type="InterPro" id="IPR002912">
    <property type="entry name" value="ACT_dom"/>
</dbReference>
<dbReference type="CDD" id="cd04878">
    <property type="entry name" value="ACT_AHAS"/>
    <property type="match status" value="1"/>
</dbReference>
<gene>
    <name evidence="10" type="primary">ilvN</name>
    <name evidence="10" type="ORF">INF28_00920</name>
</gene>
<dbReference type="PANTHER" id="PTHR30239:SF0">
    <property type="entry name" value="ACETOLACTATE SYNTHASE SMALL SUBUNIT 1, CHLOROPLASTIC"/>
    <property type="match status" value="1"/>
</dbReference>
<evidence type="ECO:0000256" key="5">
    <source>
        <dbReference type="ARBA" id="ARBA00022605"/>
    </source>
</evidence>
<dbReference type="InterPro" id="IPR019455">
    <property type="entry name" value="Acetolactate_synth_ssu_C"/>
</dbReference>
<dbReference type="Gene3D" id="3.30.70.260">
    <property type="match status" value="1"/>
</dbReference>
<accession>A0A9D5LYT3</accession>
<evidence type="ECO:0000259" key="9">
    <source>
        <dbReference type="PROSITE" id="PS51671"/>
    </source>
</evidence>
<dbReference type="SUPFAM" id="SSF55021">
    <property type="entry name" value="ACT-like"/>
    <property type="match status" value="2"/>
</dbReference>
<dbReference type="AlphaFoldDB" id="A0A9D5LYT3"/>
<dbReference type="InterPro" id="IPR039557">
    <property type="entry name" value="AHAS_ACT"/>
</dbReference>
<evidence type="ECO:0000256" key="7">
    <source>
        <dbReference type="ARBA" id="ARBA00048670"/>
    </source>
</evidence>
<dbReference type="Pfam" id="PF22629">
    <property type="entry name" value="ACT_AHAS_ss"/>
    <property type="match status" value="1"/>
</dbReference>